<evidence type="ECO:0000313" key="1">
    <source>
        <dbReference type="EMBL" id="KAF9651080.1"/>
    </source>
</evidence>
<sequence length="389" mass="44977">MLTFESLPVELISDILGETDIQSLIVVSGLSRRLREIISDPALNPWRRPILRRLHLGEYGTDFANLSLRMIVPKYNWIQIMSKAHPEFLLFEATAPNLNEHEWDECFRRRFLPSWVYWKKSSSWRTAFYKTEISLCMVSFSVLGFRVLYRIWHRTHSPCTADEAWTRYLTLNRNGTASQVECTSRNFNPVAMFNELKHQNNLLQFETAIRVVVQFADVRVLAFGVRNTPKTSFSVNDNAWLLLHPPKVRLPNEIEEVPTEEPDMIEDEVEDPTVPDPTAPGRLRYPTPALGHRKYPMYTPGGLDRRWINEFELEHSHVKWVGNMMLVAQLVGPHTMEPWSRSPQLQDSDLVVGPGRNQYASLCWEDLSAIAPWLDEQISKKLEGVGLGH</sequence>
<keyword evidence="2" id="KW-1185">Reference proteome</keyword>
<protein>
    <submittedName>
        <fullName evidence="1">Uncharacterized protein</fullName>
    </submittedName>
</protein>
<reference evidence="1" key="2">
    <citation type="journal article" date="2020" name="Nat. Commun.">
        <title>Large-scale genome sequencing of mycorrhizal fungi provides insights into the early evolution of symbiotic traits.</title>
        <authorList>
            <person name="Miyauchi S."/>
            <person name="Kiss E."/>
            <person name="Kuo A."/>
            <person name="Drula E."/>
            <person name="Kohler A."/>
            <person name="Sanchez-Garcia M."/>
            <person name="Morin E."/>
            <person name="Andreopoulos B."/>
            <person name="Barry K.W."/>
            <person name="Bonito G."/>
            <person name="Buee M."/>
            <person name="Carver A."/>
            <person name="Chen C."/>
            <person name="Cichocki N."/>
            <person name="Clum A."/>
            <person name="Culley D."/>
            <person name="Crous P.W."/>
            <person name="Fauchery L."/>
            <person name="Girlanda M."/>
            <person name="Hayes R.D."/>
            <person name="Keri Z."/>
            <person name="LaButti K."/>
            <person name="Lipzen A."/>
            <person name="Lombard V."/>
            <person name="Magnuson J."/>
            <person name="Maillard F."/>
            <person name="Murat C."/>
            <person name="Nolan M."/>
            <person name="Ohm R.A."/>
            <person name="Pangilinan J."/>
            <person name="Pereira M.F."/>
            <person name="Perotto S."/>
            <person name="Peter M."/>
            <person name="Pfister S."/>
            <person name="Riley R."/>
            <person name="Sitrit Y."/>
            <person name="Stielow J.B."/>
            <person name="Szollosi G."/>
            <person name="Zifcakova L."/>
            <person name="Stursova M."/>
            <person name="Spatafora J.W."/>
            <person name="Tedersoo L."/>
            <person name="Vaario L.M."/>
            <person name="Yamada A."/>
            <person name="Yan M."/>
            <person name="Wang P."/>
            <person name="Xu J."/>
            <person name="Bruns T."/>
            <person name="Baldrian P."/>
            <person name="Vilgalys R."/>
            <person name="Dunand C."/>
            <person name="Henrissat B."/>
            <person name="Grigoriev I.V."/>
            <person name="Hibbett D."/>
            <person name="Nagy L.G."/>
            <person name="Martin F.M."/>
        </authorList>
    </citation>
    <scope>NUCLEOTIDE SEQUENCE</scope>
    <source>
        <strain evidence="1">P2</strain>
    </source>
</reference>
<comment type="caution">
    <text evidence="1">The sequence shown here is derived from an EMBL/GenBank/DDBJ whole genome shotgun (WGS) entry which is preliminary data.</text>
</comment>
<name>A0ACB6ZMP8_THEGA</name>
<dbReference type="Proteomes" id="UP000886501">
    <property type="component" value="Unassembled WGS sequence"/>
</dbReference>
<proteinExistence type="predicted"/>
<dbReference type="EMBL" id="MU117978">
    <property type="protein sequence ID" value="KAF9651080.1"/>
    <property type="molecule type" value="Genomic_DNA"/>
</dbReference>
<evidence type="ECO:0000313" key="2">
    <source>
        <dbReference type="Proteomes" id="UP000886501"/>
    </source>
</evidence>
<organism evidence="1 2">
    <name type="scientific">Thelephora ganbajun</name>
    <name type="common">Ganba fungus</name>
    <dbReference type="NCBI Taxonomy" id="370292"/>
    <lineage>
        <taxon>Eukaryota</taxon>
        <taxon>Fungi</taxon>
        <taxon>Dikarya</taxon>
        <taxon>Basidiomycota</taxon>
        <taxon>Agaricomycotina</taxon>
        <taxon>Agaricomycetes</taxon>
        <taxon>Thelephorales</taxon>
        <taxon>Thelephoraceae</taxon>
        <taxon>Thelephora</taxon>
    </lineage>
</organism>
<accession>A0ACB6ZMP8</accession>
<reference evidence="1" key="1">
    <citation type="submission" date="2019-10" db="EMBL/GenBank/DDBJ databases">
        <authorList>
            <consortium name="DOE Joint Genome Institute"/>
            <person name="Kuo A."/>
            <person name="Miyauchi S."/>
            <person name="Kiss E."/>
            <person name="Drula E."/>
            <person name="Kohler A."/>
            <person name="Sanchez-Garcia M."/>
            <person name="Andreopoulos B."/>
            <person name="Barry K.W."/>
            <person name="Bonito G."/>
            <person name="Buee M."/>
            <person name="Carver A."/>
            <person name="Chen C."/>
            <person name="Cichocki N."/>
            <person name="Clum A."/>
            <person name="Culley D."/>
            <person name="Crous P.W."/>
            <person name="Fauchery L."/>
            <person name="Girlanda M."/>
            <person name="Hayes R."/>
            <person name="Keri Z."/>
            <person name="Labutti K."/>
            <person name="Lipzen A."/>
            <person name="Lombard V."/>
            <person name="Magnuson J."/>
            <person name="Maillard F."/>
            <person name="Morin E."/>
            <person name="Murat C."/>
            <person name="Nolan M."/>
            <person name="Ohm R."/>
            <person name="Pangilinan J."/>
            <person name="Pereira M."/>
            <person name="Perotto S."/>
            <person name="Peter M."/>
            <person name="Riley R."/>
            <person name="Sitrit Y."/>
            <person name="Stielow B."/>
            <person name="Szollosi G."/>
            <person name="Zifcakova L."/>
            <person name="Stursova M."/>
            <person name="Spatafora J.W."/>
            <person name="Tedersoo L."/>
            <person name="Vaario L.-M."/>
            <person name="Yamada A."/>
            <person name="Yan M."/>
            <person name="Wang P."/>
            <person name="Xu J."/>
            <person name="Bruns T."/>
            <person name="Baldrian P."/>
            <person name="Vilgalys R."/>
            <person name="Henrissat B."/>
            <person name="Grigoriev I.V."/>
            <person name="Hibbett D."/>
            <person name="Nagy L.G."/>
            <person name="Martin F.M."/>
        </authorList>
    </citation>
    <scope>NUCLEOTIDE SEQUENCE</scope>
    <source>
        <strain evidence="1">P2</strain>
    </source>
</reference>
<gene>
    <name evidence="1" type="ORF">BDM02DRAFT_3163826</name>
</gene>